<evidence type="ECO:0000256" key="1">
    <source>
        <dbReference type="ARBA" id="ARBA00001941"/>
    </source>
</evidence>
<dbReference type="PANTHER" id="PTHR43808:SF25">
    <property type="entry name" value="PEPTIDASE M20 DIMERISATION DOMAIN-CONTAINING PROTEIN"/>
    <property type="match status" value="1"/>
</dbReference>
<evidence type="ECO:0000256" key="7">
    <source>
        <dbReference type="ARBA" id="ARBA00023285"/>
    </source>
</evidence>
<keyword evidence="4" id="KW-0479">Metal-binding</keyword>
<organism evidence="9 10">
    <name type="scientific">Aeromicrobium marinum DSM 15272</name>
    <dbReference type="NCBI Taxonomy" id="585531"/>
    <lineage>
        <taxon>Bacteria</taxon>
        <taxon>Bacillati</taxon>
        <taxon>Actinomycetota</taxon>
        <taxon>Actinomycetes</taxon>
        <taxon>Propionibacteriales</taxon>
        <taxon>Nocardioidaceae</taxon>
        <taxon>Aeromicrobium</taxon>
    </lineage>
</organism>
<dbReference type="InterPro" id="IPR011650">
    <property type="entry name" value="Peptidase_M20_dimer"/>
</dbReference>
<sequence length="438" mass="45783">MVLRPGGRDVRAAPGEAYDFVTAVATGDMPPCRESLVDRTVAMIDVDLVRRDLAQLVSIPSTGGSEGESLVQRWCAATLTGIGLDVDLWPLDLDALRADPDHPGEEVERTEAWGCVGTSGEGRPALILNGHVDVVPPGDTEAWTGGDPWHLRETDGRWYGRGVADMKGGVVAIIAAARAVSGLHLRRPFAVHTVIGEEDGGLGTFATLRRGHTGDACVIAEPTDHAIVAANGGSLTFRLEIPGVSTHGSMRSSGVSAVEVFIAVHAALRELEARRNDSPPAPFGPLPWPISVGIVHGGDWASTVPDRLVVEGRHGVMPGESFAEAEAAFEAAVAGADHPFLREQPAVVTWPGGRFAAGALSPDHPFVAEVADAVGTSAPMVGAPYGSDLRLYAGAGVPTVQYGPGDVRGAHALDENVAVDDVVECAEVYTRLILARCT</sequence>
<keyword evidence="7" id="KW-0170">Cobalt</keyword>
<dbReference type="HOGENOM" id="CLU_021802_0_2_11"/>
<evidence type="ECO:0000256" key="5">
    <source>
        <dbReference type="ARBA" id="ARBA00022801"/>
    </source>
</evidence>
<proteinExistence type="inferred from homology"/>
<dbReference type="Gene3D" id="3.40.630.10">
    <property type="entry name" value="Zn peptidases"/>
    <property type="match status" value="1"/>
</dbReference>
<dbReference type="STRING" id="585531.HMPREF0063_10502"/>
<dbReference type="Gene3D" id="3.30.70.360">
    <property type="match status" value="1"/>
</dbReference>
<comment type="similarity">
    <text evidence="3">Belongs to the peptidase M20A family.</text>
</comment>
<feature type="domain" description="Peptidase M20 dimerisation" evidence="8">
    <location>
        <begin position="231"/>
        <end position="334"/>
    </location>
</feature>
<dbReference type="InterPro" id="IPR036264">
    <property type="entry name" value="Bact_exopeptidase_dim_dom"/>
</dbReference>
<dbReference type="Pfam" id="PF01546">
    <property type="entry name" value="Peptidase_M20"/>
    <property type="match status" value="1"/>
</dbReference>
<comment type="cofactor">
    <cofactor evidence="1">
        <name>Co(2+)</name>
        <dbReference type="ChEBI" id="CHEBI:48828"/>
    </cofactor>
</comment>
<dbReference type="NCBIfam" id="TIGR01910">
    <property type="entry name" value="DapE-ArgE"/>
    <property type="match status" value="1"/>
</dbReference>
<dbReference type="InterPro" id="IPR050072">
    <property type="entry name" value="Peptidase_M20A"/>
</dbReference>
<dbReference type="Pfam" id="PF07687">
    <property type="entry name" value="M20_dimer"/>
    <property type="match status" value="1"/>
</dbReference>
<evidence type="ECO:0000256" key="3">
    <source>
        <dbReference type="ARBA" id="ARBA00006247"/>
    </source>
</evidence>
<keyword evidence="5 9" id="KW-0378">Hydrolase</keyword>
<dbReference type="InterPro" id="IPR002933">
    <property type="entry name" value="Peptidase_M20"/>
</dbReference>
<accession>E2S8Z4</accession>
<dbReference type="AlphaFoldDB" id="E2S8Z4"/>
<dbReference type="PANTHER" id="PTHR43808">
    <property type="entry name" value="ACETYLORNITHINE DEACETYLASE"/>
    <property type="match status" value="1"/>
</dbReference>
<dbReference type="EC" id="3.4.-.-" evidence="9"/>
<dbReference type="eggNOG" id="COG0624">
    <property type="taxonomic scope" value="Bacteria"/>
</dbReference>
<name>E2S8Z4_9ACTN</name>
<comment type="caution">
    <text evidence="9">The sequence shown here is derived from an EMBL/GenBank/DDBJ whole genome shotgun (WGS) entry which is preliminary data.</text>
</comment>
<keyword evidence="10" id="KW-1185">Reference proteome</keyword>
<dbReference type="EMBL" id="ACLF03000002">
    <property type="protein sequence ID" value="EFQ84649.1"/>
    <property type="molecule type" value="Genomic_DNA"/>
</dbReference>
<evidence type="ECO:0000256" key="4">
    <source>
        <dbReference type="ARBA" id="ARBA00022723"/>
    </source>
</evidence>
<keyword evidence="6" id="KW-0862">Zinc</keyword>
<gene>
    <name evidence="9" type="ORF">HMPREF0063_10502</name>
</gene>
<evidence type="ECO:0000313" key="10">
    <source>
        <dbReference type="Proteomes" id="UP000003111"/>
    </source>
</evidence>
<evidence type="ECO:0000313" key="9">
    <source>
        <dbReference type="EMBL" id="EFQ84649.1"/>
    </source>
</evidence>
<dbReference type="GO" id="GO:0046872">
    <property type="term" value="F:metal ion binding"/>
    <property type="evidence" value="ECO:0007669"/>
    <property type="project" value="UniProtKB-KW"/>
</dbReference>
<dbReference type="SUPFAM" id="SSF53187">
    <property type="entry name" value="Zn-dependent exopeptidases"/>
    <property type="match status" value="1"/>
</dbReference>
<dbReference type="SUPFAM" id="SSF55031">
    <property type="entry name" value="Bacterial exopeptidase dimerisation domain"/>
    <property type="match status" value="1"/>
</dbReference>
<comment type="cofactor">
    <cofactor evidence="2">
        <name>Zn(2+)</name>
        <dbReference type="ChEBI" id="CHEBI:29105"/>
    </cofactor>
</comment>
<evidence type="ECO:0000256" key="6">
    <source>
        <dbReference type="ARBA" id="ARBA00022833"/>
    </source>
</evidence>
<protein>
    <submittedName>
        <fullName evidence="9">Peptidase, ArgE/DapE family</fullName>
        <ecNumber evidence="9">3.4.-.-</ecNumber>
    </submittedName>
</protein>
<dbReference type="GO" id="GO:0016787">
    <property type="term" value="F:hydrolase activity"/>
    <property type="evidence" value="ECO:0007669"/>
    <property type="project" value="UniProtKB-KW"/>
</dbReference>
<evidence type="ECO:0000259" key="8">
    <source>
        <dbReference type="Pfam" id="PF07687"/>
    </source>
</evidence>
<reference evidence="9" key="1">
    <citation type="submission" date="2010-08" db="EMBL/GenBank/DDBJ databases">
        <authorList>
            <person name="Muzny D."/>
            <person name="Qin X."/>
            <person name="Buhay C."/>
            <person name="Dugan-Rocha S."/>
            <person name="Ding Y."/>
            <person name="Chen G."/>
            <person name="Hawes A."/>
            <person name="Holder M."/>
            <person name="Jhangiani S."/>
            <person name="Johnson A."/>
            <person name="Khan Z."/>
            <person name="Li Z."/>
            <person name="Liu W."/>
            <person name="Liu X."/>
            <person name="Perez L."/>
            <person name="Shen H."/>
            <person name="Wang Q."/>
            <person name="Watt J."/>
            <person name="Xi L."/>
            <person name="Xin Y."/>
            <person name="Zhou J."/>
            <person name="Deng J."/>
            <person name="Jiang H."/>
            <person name="Liu Y."/>
            <person name="Qu J."/>
            <person name="Song X.-Z."/>
            <person name="Zhang L."/>
            <person name="Villasana D."/>
            <person name="Johnson A."/>
            <person name="Liu J."/>
            <person name="Liyanage D."/>
            <person name="Lorensuhewa L."/>
            <person name="Robinson T."/>
            <person name="Song A."/>
            <person name="Song B.-B."/>
            <person name="Dinh H."/>
            <person name="Thornton R."/>
            <person name="Coyle M."/>
            <person name="Francisco L."/>
            <person name="Jackson L."/>
            <person name="Javaid M."/>
            <person name="Korchina V."/>
            <person name="Kovar C."/>
            <person name="Mata R."/>
            <person name="Mathew T."/>
            <person name="Ngo R."/>
            <person name="Nguyen L."/>
            <person name="Nguyen N."/>
            <person name="Okwuonu G."/>
            <person name="Ongeri F."/>
            <person name="Pham C."/>
            <person name="Simmons D."/>
            <person name="Wilczek-Boney K."/>
            <person name="Hale W."/>
            <person name="Jakkamsetti A."/>
            <person name="Pham P."/>
            <person name="Ruth R."/>
            <person name="San Lucas F."/>
            <person name="Warren J."/>
            <person name="Zhang J."/>
            <person name="Zhao Z."/>
            <person name="Zhou C."/>
            <person name="Zhu D."/>
            <person name="Lee S."/>
            <person name="Bess C."/>
            <person name="Blankenburg K."/>
            <person name="Forbes L."/>
            <person name="Fu Q."/>
            <person name="Gubbala S."/>
            <person name="Hirani K."/>
            <person name="Jayaseelan J.C."/>
            <person name="Lara F."/>
            <person name="Munidasa M."/>
            <person name="Palculict T."/>
            <person name="Patil S."/>
            <person name="Pu L.-L."/>
            <person name="Saada N."/>
            <person name="Tang L."/>
            <person name="Weissenberger G."/>
            <person name="Zhu Y."/>
            <person name="Hemphill L."/>
            <person name="Shang Y."/>
            <person name="Youmans B."/>
            <person name="Ayvaz T."/>
            <person name="Ross M."/>
            <person name="Santibanez J."/>
            <person name="Aqrawi P."/>
            <person name="Gross S."/>
            <person name="Joshi V."/>
            <person name="Fowler G."/>
            <person name="Nazareth L."/>
            <person name="Reid J."/>
            <person name="Worley K."/>
            <person name="Petrosino J."/>
            <person name="Highlander S."/>
            <person name="Gibbs R."/>
        </authorList>
    </citation>
    <scope>NUCLEOTIDE SEQUENCE [LARGE SCALE GENOMIC DNA]</scope>
    <source>
        <strain evidence="9">DSM 15272</strain>
    </source>
</reference>
<dbReference type="Proteomes" id="UP000003111">
    <property type="component" value="Unassembled WGS sequence"/>
</dbReference>
<dbReference type="InterPro" id="IPR010182">
    <property type="entry name" value="ArgE/DapE"/>
</dbReference>
<evidence type="ECO:0000256" key="2">
    <source>
        <dbReference type="ARBA" id="ARBA00001947"/>
    </source>
</evidence>